<evidence type="ECO:0000313" key="15">
    <source>
        <dbReference type="EMBL" id="CAF1203542.1"/>
    </source>
</evidence>
<keyword evidence="11" id="KW-0472">Membrane</keyword>
<evidence type="ECO:0000256" key="10">
    <source>
        <dbReference type="ARBA" id="ARBA00023128"/>
    </source>
</evidence>
<protein>
    <recommendedName>
        <fullName evidence="5">Mitochondria-eating protein</fullName>
    </recommendedName>
    <alternativeName>
        <fullName evidence="12">Spermatogenesis-associated protein 18</fullName>
    </alternativeName>
</protein>
<name>A0A814WNG0_9BILA</name>
<dbReference type="OrthoDB" id="6047381at2759"/>
<dbReference type="InterPro" id="IPR026169">
    <property type="entry name" value="MIEAP"/>
</dbReference>
<keyword evidence="9" id="KW-0446">Lipid-binding</keyword>
<keyword evidence="7" id="KW-1000">Mitochondrion outer membrane</keyword>
<keyword evidence="6" id="KW-0963">Cytoplasm</keyword>
<evidence type="ECO:0000256" key="11">
    <source>
        <dbReference type="ARBA" id="ARBA00023136"/>
    </source>
</evidence>
<evidence type="ECO:0000256" key="2">
    <source>
        <dbReference type="ARBA" id="ARBA00004305"/>
    </source>
</evidence>
<evidence type="ECO:0000256" key="4">
    <source>
        <dbReference type="ARBA" id="ARBA00008233"/>
    </source>
</evidence>
<evidence type="ECO:0000256" key="6">
    <source>
        <dbReference type="ARBA" id="ARBA00022490"/>
    </source>
</evidence>
<dbReference type="EMBL" id="CAJNOM010000190">
    <property type="protein sequence ID" value="CAF1203542.1"/>
    <property type="molecule type" value="Genomic_DNA"/>
</dbReference>
<comment type="subcellular location">
    <subcellularLocation>
        <location evidence="3">Cytoplasm</location>
    </subcellularLocation>
    <subcellularLocation>
        <location evidence="2">Mitochondrion matrix</location>
    </subcellularLocation>
    <subcellularLocation>
        <location evidence="1">Mitochondrion outer membrane</location>
    </subcellularLocation>
</comment>
<dbReference type="Proteomes" id="UP000663832">
    <property type="component" value="Unassembled WGS sequence"/>
</dbReference>
<evidence type="ECO:0000256" key="12">
    <source>
        <dbReference type="ARBA" id="ARBA00032687"/>
    </source>
</evidence>
<feature type="domain" description="Mitochondria-eating protein C-terminal" evidence="14">
    <location>
        <begin position="783"/>
        <end position="976"/>
    </location>
</feature>
<evidence type="ECO:0000313" key="16">
    <source>
        <dbReference type="Proteomes" id="UP000663832"/>
    </source>
</evidence>
<reference evidence="15" key="1">
    <citation type="submission" date="2021-02" db="EMBL/GenBank/DDBJ databases">
        <authorList>
            <person name="Nowell W R."/>
        </authorList>
    </citation>
    <scope>NUCLEOTIDE SEQUENCE</scope>
</reference>
<evidence type="ECO:0000256" key="9">
    <source>
        <dbReference type="ARBA" id="ARBA00023121"/>
    </source>
</evidence>
<keyword evidence="10" id="KW-0496">Mitochondrion</keyword>
<keyword evidence="8" id="KW-0175">Coiled coil</keyword>
<dbReference type="AlphaFoldDB" id="A0A814WNG0"/>
<dbReference type="PANTHER" id="PTHR21771:SF1">
    <property type="entry name" value="MITOCHONDRIA-EATING PROTEIN"/>
    <property type="match status" value="1"/>
</dbReference>
<keyword evidence="16" id="KW-1185">Reference proteome</keyword>
<dbReference type="Pfam" id="PF16026">
    <property type="entry name" value="MIEAP"/>
    <property type="match status" value="1"/>
</dbReference>
<comment type="similarity">
    <text evidence="4">Belongs to the MIEAP family.</text>
</comment>
<dbReference type="InterPro" id="IPR031981">
    <property type="entry name" value="MIEAP_C"/>
</dbReference>
<evidence type="ECO:0000256" key="3">
    <source>
        <dbReference type="ARBA" id="ARBA00004496"/>
    </source>
</evidence>
<evidence type="ECO:0000256" key="1">
    <source>
        <dbReference type="ARBA" id="ARBA00004294"/>
    </source>
</evidence>
<feature type="compositionally biased region" description="Polar residues" evidence="13">
    <location>
        <begin position="705"/>
        <end position="721"/>
    </location>
</feature>
<dbReference type="GO" id="GO:0035694">
    <property type="term" value="P:mitochondrial protein catabolic process"/>
    <property type="evidence" value="ECO:0007669"/>
    <property type="project" value="InterPro"/>
</dbReference>
<dbReference type="GO" id="GO:0005741">
    <property type="term" value="C:mitochondrial outer membrane"/>
    <property type="evidence" value="ECO:0007669"/>
    <property type="project" value="UniProtKB-SubCell"/>
</dbReference>
<sequence length="989" mass="113803">MTSIRNAPVDIASNRILQYLRTHNYDDCAIYINRLNSNTFRKILTTDLSFDALLAQLPFSIEIFEVIYSKIFIIDPDTFPLRILKPEQLISNMISIFASSSTSSIIQKQSKEKLIDNERLLSNLASILRIISYVQPILFKRLLRQKETMDECILYFEQRQSNNTINNSSLMRSTSLTYINLEETLRHELETTITCCQQALHKLGTKTISITMPSVPLSVHSTPATPRKHTSMRSSTTDVSSTITISTANTLDDIQKRLYQHKAILNLIEPYLSRTKLYAIITNLTYKISIDKQILLAYSNIKIHEKQIQFGEPLLPLFKRFAFAYERIIQLWRRVTDSTLIDDCTDDIVIDDTTVRGVSGSGGICFERLRSDKDQLTLYFTSLSRSPKFSSSSPLPPPSSSSRLMSNRSFRLPSHRILRVENELKPYKDDMAVKNGQFNAINFHFIYPQQTSHTNKNHHLRKQQPANKFINSYLSTAAHYLNRTKSFHVPSNTTLTNNPNNNTCIQIDNNSQQQQSYLTNNSQLARSVPSNINNLNPPSTIYHEYQFQPVSSEIKSNKNYKSPGIVNTLRKSLRKNKERFYNKRSTTMKSCHSLSNYEQSPIILPQTSMTPTLLCRHQHIETNTRPCIPITMKYDSSINFINNNNDEEDDQMPPLQSLNSNGRNRILTSSPICPSTPFTNHQQQASILPLAASLQSLSPITPNITTSDQGNNVQQQQTINPDQEEKERLKTDLTQLKNELQKSKETIARLQKSEEQMRERLAEQAQRQLEKGGKFEDLNQISRPTELIRSYNTLYSQSRIDALDALDNIHEMSNAEDLKSKLLFSVVVLAFRHAQNHAKDIRNKIKQILQLTNDKSSIVLEETIEKYLRTTIQKYDVGKIILEVENQLWTTLYDYPRLKSCNELLKYINNACRTAWGLVNQTPPYYIEFQTIKYDKQIHERFHTSDKESETIVEYIWPCLIDGRDRACVAKGVVITDERFLSISKTISS</sequence>
<evidence type="ECO:0000259" key="14">
    <source>
        <dbReference type="Pfam" id="PF16026"/>
    </source>
</evidence>
<accession>A0A814WNG0</accession>
<dbReference type="GO" id="GO:0008289">
    <property type="term" value="F:lipid binding"/>
    <property type="evidence" value="ECO:0007669"/>
    <property type="project" value="UniProtKB-KW"/>
</dbReference>
<evidence type="ECO:0000256" key="13">
    <source>
        <dbReference type="SAM" id="MobiDB-lite"/>
    </source>
</evidence>
<evidence type="ECO:0000256" key="5">
    <source>
        <dbReference type="ARBA" id="ARBA00019863"/>
    </source>
</evidence>
<feature type="region of interest" description="Disordered" evidence="13">
    <location>
        <begin position="705"/>
        <end position="726"/>
    </location>
</feature>
<evidence type="ECO:0000256" key="7">
    <source>
        <dbReference type="ARBA" id="ARBA00022787"/>
    </source>
</evidence>
<gene>
    <name evidence="15" type="ORF">QVE165_LOCUS25955</name>
</gene>
<proteinExistence type="inferred from homology"/>
<evidence type="ECO:0000256" key="8">
    <source>
        <dbReference type="ARBA" id="ARBA00023054"/>
    </source>
</evidence>
<feature type="region of interest" description="Disordered" evidence="13">
    <location>
        <begin position="385"/>
        <end position="406"/>
    </location>
</feature>
<dbReference type="CDD" id="cd22249">
    <property type="entry name" value="UDM1_RNF168_RNF169-like"/>
    <property type="match status" value="1"/>
</dbReference>
<dbReference type="GO" id="GO:0035695">
    <property type="term" value="P:mitophagy by internal vacuole formation"/>
    <property type="evidence" value="ECO:0007669"/>
    <property type="project" value="TreeGrafter"/>
</dbReference>
<dbReference type="PANTHER" id="PTHR21771">
    <property type="entry name" value="MITOCHONDRIA-EATING PROTEIN-RELATED"/>
    <property type="match status" value="1"/>
</dbReference>
<organism evidence="15 16">
    <name type="scientific">Adineta steineri</name>
    <dbReference type="NCBI Taxonomy" id="433720"/>
    <lineage>
        <taxon>Eukaryota</taxon>
        <taxon>Metazoa</taxon>
        <taxon>Spiralia</taxon>
        <taxon>Gnathifera</taxon>
        <taxon>Rotifera</taxon>
        <taxon>Eurotatoria</taxon>
        <taxon>Bdelloidea</taxon>
        <taxon>Adinetida</taxon>
        <taxon>Adinetidae</taxon>
        <taxon>Adineta</taxon>
    </lineage>
</organism>
<dbReference type="GO" id="GO:0005759">
    <property type="term" value="C:mitochondrial matrix"/>
    <property type="evidence" value="ECO:0007669"/>
    <property type="project" value="UniProtKB-SubCell"/>
</dbReference>
<comment type="caution">
    <text evidence="15">The sequence shown here is derived from an EMBL/GenBank/DDBJ whole genome shotgun (WGS) entry which is preliminary data.</text>
</comment>